<name>A0ACC2B0A3_DIPCM</name>
<keyword evidence="2" id="KW-1185">Reference proteome</keyword>
<comment type="caution">
    <text evidence="1">The sequence shown here is derived from an EMBL/GenBank/DDBJ whole genome shotgun (WGS) entry which is preliminary data.</text>
</comment>
<sequence>MQQPMSLLSLESPVQGVLDAPSRFHNRQIGYTALLNHQAFDQEKYLKQPLPFSAFEENQPLMDELLEQLLSCSEFGGLSKVLLNQGSGISAPNLGEVSLVSHPDIPSMAGASMDRIEHNVPLTWDSNSIISNAPLMKSPAVTAVVERSTGTRDGLLSPVVATQLSQPYGCSVPNFHMVPANLQMEPTSYQIHQLGKRRHDPGLSIDESSLPSPGLEKLFHFAPVELPGISQIGRTTNQLNAQDITVASQDISNQSHGSEVGLHQPHSKVQDGITAEPSRPRVRARRGQATDPHSIAERLRRERIAERMRSLQELVPNSNKTDKASMLDEIIEYVKFLQLQVKVLSISRLGVARAVTPSVAGVHYEGVNETGNTNSVRSGGHVYSLEDGVSLTEQHIAQLMEEDIGIAMQYLQARGLCLMPIALGHTISGKGNQHGIEALDVSDKGVNTRVYLTVKKELCALECINAASDGALISYSREAPEVQSKEETYLF</sequence>
<reference evidence="2" key="1">
    <citation type="journal article" date="2024" name="Proc. Natl. Acad. Sci. U.S.A.">
        <title>Extraordinary preservation of gene collinearity over three hundred million years revealed in homosporous lycophytes.</title>
        <authorList>
            <person name="Li C."/>
            <person name="Wickell D."/>
            <person name="Kuo L.Y."/>
            <person name="Chen X."/>
            <person name="Nie B."/>
            <person name="Liao X."/>
            <person name="Peng D."/>
            <person name="Ji J."/>
            <person name="Jenkins J."/>
            <person name="Williams M."/>
            <person name="Shu S."/>
            <person name="Plott C."/>
            <person name="Barry K."/>
            <person name="Rajasekar S."/>
            <person name="Grimwood J."/>
            <person name="Han X."/>
            <person name="Sun S."/>
            <person name="Hou Z."/>
            <person name="He W."/>
            <person name="Dai G."/>
            <person name="Sun C."/>
            <person name="Schmutz J."/>
            <person name="Leebens-Mack J.H."/>
            <person name="Li F.W."/>
            <person name="Wang L."/>
        </authorList>
    </citation>
    <scope>NUCLEOTIDE SEQUENCE [LARGE SCALE GENOMIC DNA]</scope>
    <source>
        <strain evidence="2">cv. PW_Plant_1</strain>
    </source>
</reference>
<evidence type="ECO:0000313" key="1">
    <source>
        <dbReference type="EMBL" id="KAJ7523175.1"/>
    </source>
</evidence>
<dbReference type="Proteomes" id="UP001162992">
    <property type="component" value="Chromosome 18"/>
</dbReference>
<protein>
    <submittedName>
        <fullName evidence="1">Uncharacterized protein</fullName>
    </submittedName>
</protein>
<evidence type="ECO:0000313" key="2">
    <source>
        <dbReference type="Proteomes" id="UP001162992"/>
    </source>
</evidence>
<proteinExistence type="predicted"/>
<organism evidence="1 2">
    <name type="scientific">Diphasiastrum complanatum</name>
    <name type="common">Issler's clubmoss</name>
    <name type="synonym">Lycopodium complanatum</name>
    <dbReference type="NCBI Taxonomy" id="34168"/>
    <lineage>
        <taxon>Eukaryota</taxon>
        <taxon>Viridiplantae</taxon>
        <taxon>Streptophyta</taxon>
        <taxon>Embryophyta</taxon>
        <taxon>Tracheophyta</taxon>
        <taxon>Lycopodiopsida</taxon>
        <taxon>Lycopodiales</taxon>
        <taxon>Lycopodiaceae</taxon>
        <taxon>Lycopodioideae</taxon>
        <taxon>Diphasiastrum</taxon>
    </lineage>
</organism>
<accession>A0ACC2B0A3</accession>
<gene>
    <name evidence="1" type="ORF">O6H91_18G040400</name>
</gene>
<dbReference type="EMBL" id="CM055109">
    <property type="protein sequence ID" value="KAJ7523175.1"/>
    <property type="molecule type" value="Genomic_DNA"/>
</dbReference>